<dbReference type="HOGENOM" id="CLU_3171651_0_0_10"/>
<gene>
    <name evidence="2" type="ORF">HMPREF9141_1998</name>
</gene>
<name>F0F8T1_9BACT</name>
<evidence type="ECO:0000313" key="2">
    <source>
        <dbReference type="EMBL" id="EGC19458.1"/>
    </source>
</evidence>
<evidence type="ECO:0000256" key="1">
    <source>
        <dbReference type="SAM" id="Phobius"/>
    </source>
</evidence>
<sequence>MEDAHTATPSFPHKGQDGVAFFPFRRFKILFSNGITAFFITFALMFD</sequence>
<proteinExistence type="predicted"/>
<dbReference type="Proteomes" id="UP000005697">
    <property type="component" value="Unassembled WGS sequence"/>
</dbReference>
<organism evidence="2 3">
    <name type="scientific">Prevotella multiformis DSM 16608</name>
    <dbReference type="NCBI Taxonomy" id="888743"/>
    <lineage>
        <taxon>Bacteria</taxon>
        <taxon>Pseudomonadati</taxon>
        <taxon>Bacteroidota</taxon>
        <taxon>Bacteroidia</taxon>
        <taxon>Bacteroidales</taxon>
        <taxon>Prevotellaceae</taxon>
        <taxon>Prevotella</taxon>
    </lineage>
</organism>
<evidence type="ECO:0000313" key="3">
    <source>
        <dbReference type="Proteomes" id="UP000005697"/>
    </source>
</evidence>
<reference evidence="2 3" key="1">
    <citation type="submission" date="2011-01" db="EMBL/GenBank/DDBJ databases">
        <authorList>
            <person name="Muzny D."/>
            <person name="Qin X."/>
            <person name="Deng J."/>
            <person name="Jiang H."/>
            <person name="Liu Y."/>
            <person name="Qu J."/>
            <person name="Song X.-Z."/>
            <person name="Zhang L."/>
            <person name="Thornton R."/>
            <person name="Coyle M."/>
            <person name="Francisco L."/>
            <person name="Jackson L."/>
            <person name="Javaid M."/>
            <person name="Korchina V."/>
            <person name="Kovar C."/>
            <person name="Mata R."/>
            <person name="Mathew T."/>
            <person name="Ngo R."/>
            <person name="Nguyen L."/>
            <person name="Nguyen N."/>
            <person name="Okwuonu G."/>
            <person name="Ongeri F."/>
            <person name="Pham C."/>
            <person name="Simmons D."/>
            <person name="Wilczek-Boney K."/>
            <person name="Hale W."/>
            <person name="Jakkamsetti A."/>
            <person name="Pham P."/>
            <person name="Ruth R."/>
            <person name="San Lucas F."/>
            <person name="Warren J."/>
            <person name="Zhang J."/>
            <person name="Zhao Z."/>
            <person name="Zhou C."/>
            <person name="Zhu D."/>
            <person name="Lee S."/>
            <person name="Bess C."/>
            <person name="Blankenburg K."/>
            <person name="Forbes L."/>
            <person name="Fu Q."/>
            <person name="Gubbala S."/>
            <person name="Hirani K."/>
            <person name="Jayaseelan J.C."/>
            <person name="Lara F."/>
            <person name="Munidasa M."/>
            <person name="Palculict T."/>
            <person name="Patil S."/>
            <person name="Pu L.-L."/>
            <person name="Saada N."/>
            <person name="Tang L."/>
            <person name="Weissenberger G."/>
            <person name="Zhu Y."/>
            <person name="Hemphill L."/>
            <person name="Shang Y."/>
            <person name="Youmans B."/>
            <person name="Ayvaz T."/>
            <person name="Ross M."/>
            <person name="Santibanez J."/>
            <person name="Aqrawi P."/>
            <person name="Gross S."/>
            <person name="Joshi V."/>
            <person name="Fowler G."/>
            <person name="Nazareth L."/>
            <person name="Reid J."/>
            <person name="Worley K."/>
            <person name="Petrosino J."/>
            <person name="Highlander S."/>
            <person name="Gibbs R."/>
        </authorList>
    </citation>
    <scope>NUCLEOTIDE SEQUENCE [LARGE SCALE GENOMIC DNA]</scope>
    <source>
        <strain evidence="2 3">DSM 16608</strain>
    </source>
</reference>
<keyword evidence="3" id="KW-1185">Reference proteome</keyword>
<dbReference type="EMBL" id="AEWX01000027">
    <property type="protein sequence ID" value="EGC19458.1"/>
    <property type="molecule type" value="Genomic_DNA"/>
</dbReference>
<dbReference type="STRING" id="888743.HMPREF9141_1998"/>
<keyword evidence="1" id="KW-0812">Transmembrane</keyword>
<keyword evidence="1" id="KW-1133">Transmembrane helix</keyword>
<dbReference type="AlphaFoldDB" id="F0F8T1"/>
<comment type="caution">
    <text evidence="2">The sequence shown here is derived from an EMBL/GenBank/DDBJ whole genome shotgun (WGS) entry which is preliminary data.</text>
</comment>
<feature type="transmembrane region" description="Helical" evidence="1">
    <location>
        <begin position="29"/>
        <end position="46"/>
    </location>
</feature>
<protein>
    <submittedName>
        <fullName evidence="2">Uncharacterized protein</fullName>
    </submittedName>
</protein>
<accession>F0F8T1</accession>
<keyword evidence="1" id="KW-0472">Membrane</keyword>